<evidence type="ECO:0000313" key="4">
    <source>
        <dbReference type="EMBL" id="KYQ50005.1"/>
    </source>
</evidence>
<dbReference type="PROSITE" id="PS50021">
    <property type="entry name" value="CH"/>
    <property type="match status" value="1"/>
</dbReference>
<dbReference type="AlphaFoldDB" id="A0A151WQP1"/>
<dbReference type="CDD" id="cd21188">
    <property type="entry name" value="CH_PLEC-like_rpt1"/>
    <property type="match status" value="1"/>
</dbReference>
<dbReference type="PANTHER" id="PTHR11915">
    <property type="entry name" value="SPECTRIN/FILAMIN RELATED CYTOSKELETAL PROTEIN"/>
    <property type="match status" value="1"/>
</dbReference>
<evidence type="ECO:0000256" key="1">
    <source>
        <dbReference type="ARBA" id="ARBA00022737"/>
    </source>
</evidence>
<dbReference type="EMBL" id="KQ982843">
    <property type="protein sequence ID" value="KYQ50005.1"/>
    <property type="molecule type" value="Genomic_DNA"/>
</dbReference>
<sequence>MNVETCTLYFAGTARGPEKDRMSTQAYYKERLGFDPADTVAEHQREQRSQHGYEESLSKFKGQNANGFPEGPGCNGEIGEHRAGNTQAFWGCWAMFIEAHDERDAIQKKTFTKWVNKHLKKVFFIVFWSKYSKLCASLSVDSNFVTSRCRTSYYVRRITYTGSGRSTQTEARIVNVAQRNNASRHVGDLFEDLRDGHNLISLLEVLSGEHLPRERGRMRFHMLQNVQMALDFLRYKKIKLVNIRAEDIVDGNPKLTLGLIWTIILHFQVSSSAILQNVMISAILRVNDRNNDELQTSEVRLSNRPGVMK</sequence>
<evidence type="ECO:0000256" key="2">
    <source>
        <dbReference type="ARBA" id="ARBA00023203"/>
    </source>
</evidence>
<dbReference type="SMART" id="SM00033">
    <property type="entry name" value="CH"/>
    <property type="match status" value="1"/>
</dbReference>
<feature type="domain" description="Calponin-homology (CH)" evidence="3">
    <location>
        <begin position="167"/>
        <end position="268"/>
    </location>
</feature>
<dbReference type="InterPro" id="IPR036872">
    <property type="entry name" value="CH_dom_sf"/>
</dbReference>
<proteinExistence type="predicted"/>
<accession>A0A151WQP1</accession>
<dbReference type="GO" id="GO:0003779">
    <property type="term" value="F:actin binding"/>
    <property type="evidence" value="ECO:0007669"/>
    <property type="project" value="UniProtKB-KW"/>
</dbReference>
<dbReference type="InterPro" id="IPR001715">
    <property type="entry name" value="CH_dom"/>
</dbReference>
<dbReference type="PROSITE" id="PS00019">
    <property type="entry name" value="ACTININ_1"/>
    <property type="match status" value="1"/>
</dbReference>
<keyword evidence="5" id="KW-1185">Reference proteome</keyword>
<dbReference type="STRING" id="64791.A0A151WQP1"/>
<reference evidence="4 5" key="1">
    <citation type="submission" date="2015-09" db="EMBL/GenBank/DDBJ databases">
        <title>Trachymyrmex zeteki WGS genome.</title>
        <authorList>
            <person name="Nygaard S."/>
            <person name="Hu H."/>
            <person name="Boomsma J."/>
            <person name="Zhang G."/>
        </authorList>
    </citation>
    <scope>NUCLEOTIDE SEQUENCE [LARGE SCALE GENOMIC DNA]</scope>
    <source>
        <strain evidence="4">Tzet28-1</strain>
        <tissue evidence="4">Whole body</tissue>
    </source>
</reference>
<evidence type="ECO:0000313" key="5">
    <source>
        <dbReference type="Proteomes" id="UP000075809"/>
    </source>
</evidence>
<protein>
    <submittedName>
        <fullName evidence="4">Plectin</fullName>
    </submittedName>
</protein>
<organism evidence="4 5">
    <name type="scientific">Mycetomoellerius zeteki</name>
    <dbReference type="NCBI Taxonomy" id="64791"/>
    <lineage>
        <taxon>Eukaryota</taxon>
        <taxon>Metazoa</taxon>
        <taxon>Ecdysozoa</taxon>
        <taxon>Arthropoda</taxon>
        <taxon>Hexapoda</taxon>
        <taxon>Insecta</taxon>
        <taxon>Pterygota</taxon>
        <taxon>Neoptera</taxon>
        <taxon>Endopterygota</taxon>
        <taxon>Hymenoptera</taxon>
        <taxon>Apocrita</taxon>
        <taxon>Aculeata</taxon>
        <taxon>Formicoidea</taxon>
        <taxon>Formicidae</taxon>
        <taxon>Myrmicinae</taxon>
        <taxon>Mycetomoellerius</taxon>
    </lineage>
</organism>
<evidence type="ECO:0000259" key="3">
    <source>
        <dbReference type="PROSITE" id="PS50021"/>
    </source>
</evidence>
<dbReference type="InterPro" id="IPR001589">
    <property type="entry name" value="Actinin_actin-bd_CS"/>
</dbReference>
<dbReference type="SUPFAM" id="SSF47576">
    <property type="entry name" value="Calponin-homology domain, CH-domain"/>
    <property type="match status" value="1"/>
</dbReference>
<name>A0A151WQP1_9HYME</name>
<dbReference type="Proteomes" id="UP000075809">
    <property type="component" value="Unassembled WGS sequence"/>
</dbReference>
<dbReference type="PROSITE" id="PS00020">
    <property type="entry name" value="ACTININ_2"/>
    <property type="match status" value="1"/>
</dbReference>
<dbReference type="Gene3D" id="1.10.418.10">
    <property type="entry name" value="Calponin-like domain"/>
    <property type="match status" value="1"/>
</dbReference>
<gene>
    <name evidence="4" type="ORF">ALC60_10881</name>
</gene>
<keyword evidence="2" id="KW-0009">Actin-binding</keyword>
<dbReference type="Pfam" id="PF00307">
    <property type="entry name" value="CH"/>
    <property type="match status" value="1"/>
</dbReference>
<keyword evidence="1" id="KW-0677">Repeat</keyword>